<dbReference type="OrthoDB" id="2531053at2"/>
<reference evidence="1 2" key="1">
    <citation type="submission" date="2014-11" db="EMBL/GenBank/DDBJ databases">
        <title>Genome sequence of Microbacterium mangrovi MUSC 115(T).</title>
        <authorList>
            <person name="Lee L.-H."/>
        </authorList>
    </citation>
    <scope>NUCLEOTIDE SEQUENCE [LARGE SCALE GENOMIC DNA]</scope>
    <source>
        <strain evidence="1 2">MUSC 115</strain>
    </source>
</reference>
<dbReference type="InterPro" id="IPR006311">
    <property type="entry name" value="TAT_signal"/>
</dbReference>
<protein>
    <submittedName>
        <fullName evidence="1">ABC transporter substrate-binding protein</fullName>
    </submittedName>
</protein>
<sequence length="472" mass="50220">MAREFGPVMDRRDLFRLGGVGLAGLALAGLGTSLAGCAPGASAGGSNTGTLTMLYFGDQKAATTLQNALQPKVKQIDKDLTLKVTAINGTDWNDFLAKVLTLIAAGQAPDMVSVATEGLQLMAAKELITPLDPYVTKDMATLKSTYFNDIHPALIEAMMFQGHLYNMPDSFNAGSMFFNTGVLQKAGVAAPAATWSMDDFHNTAQAIQKVGGGVLPFDWVVRLWGSWTSFLYANNGNLLEEGKYDGGDWLWSKAYTPGDPQVAGRKGGWKWGAPTANSAASVEALQYVIDMQKAGLSPSPDVGGGGTLQGLFASGRIGMSIGGGFWAGGLHNAGMKDGSFNVQAFPRWQSNKSLFGTGGYSIFKSSQKKDAAWEVIKMMIQPESFDIMFPGNVTTPGRKSLMTAQRYSTTGPENWKVFYDQLDGSVPISAPTYYNALATSLNQRTTQAVSAGQAKPALDAMQSDLEKVSQGS</sequence>
<proteinExistence type="predicted"/>
<accession>A0A0B2A1G4</accession>
<comment type="caution">
    <text evidence="1">The sequence shown here is derived from an EMBL/GenBank/DDBJ whole genome shotgun (WGS) entry which is preliminary data.</text>
</comment>
<dbReference type="InterPro" id="IPR006059">
    <property type="entry name" value="SBP"/>
</dbReference>
<dbReference type="CDD" id="cd13585">
    <property type="entry name" value="PBP2_TMBP_like"/>
    <property type="match status" value="1"/>
</dbReference>
<dbReference type="PANTHER" id="PTHR43649">
    <property type="entry name" value="ARABINOSE-BINDING PROTEIN-RELATED"/>
    <property type="match status" value="1"/>
</dbReference>
<keyword evidence="2" id="KW-1185">Reference proteome</keyword>
<evidence type="ECO:0000313" key="2">
    <source>
        <dbReference type="Proteomes" id="UP000031030"/>
    </source>
</evidence>
<dbReference type="PROSITE" id="PS51318">
    <property type="entry name" value="TAT"/>
    <property type="match status" value="1"/>
</dbReference>
<evidence type="ECO:0000313" key="1">
    <source>
        <dbReference type="EMBL" id="KHK95396.1"/>
    </source>
</evidence>
<dbReference type="PANTHER" id="PTHR43649:SF30">
    <property type="entry name" value="ABC TRANSPORTER SUBSTRATE-BINDING PROTEIN"/>
    <property type="match status" value="1"/>
</dbReference>
<dbReference type="Gene3D" id="3.40.190.10">
    <property type="entry name" value="Periplasmic binding protein-like II"/>
    <property type="match status" value="1"/>
</dbReference>
<dbReference type="Proteomes" id="UP000031030">
    <property type="component" value="Unassembled WGS sequence"/>
</dbReference>
<dbReference type="SUPFAM" id="SSF53850">
    <property type="entry name" value="Periplasmic binding protein-like II"/>
    <property type="match status" value="1"/>
</dbReference>
<dbReference type="Pfam" id="PF01547">
    <property type="entry name" value="SBP_bac_1"/>
    <property type="match status" value="1"/>
</dbReference>
<dbReference type="EMBL" id="JTDK01000023">
    <property type="protein sequence ID" value="KHK95396.1"/>
    <property type="molecule type" value="Genomic_DNA"/>
</dbReference>
<dbReference type="RefSeq" id="WP_039403331.1">
    <property type="nucleotide sequence ID" value="NZ_JTDK01000023.1"/>
</dbReference>
<organism evidence="1 2">
    <name type="scientific">Microbacterium mangrovi</name>
    <dbReference type="NCBI Taxonomy" id="1348253"/>
    <lineage>
        <taxon>Bacteria</taxon>
        <taxon>Bacillati</taxon>
        <taxon>Actinomycetota</taxon>
        <taxon>Actinomycetes</taxon>
        <taxon>Micrococcales</taxon>
        <taxon>Microbacteriaceae</taxon>
        <taxon>Microbacterium</taxon>
    </lineage>
</organism>
<name>A0A0B2A1G4_9MICO</name>
<dbReference type="InterPro" id="IPR050490">
    <property type="entry name" value="Bact_solute-bd_prot1"/>
</dbReference>
<dbReference type="AlphaFoldDB" id="A0A0B2A1G4"/>
<dbReference type="STRING" id="1348253.LK09_19390"/>
<gene>
    <name evidence="1" type="ORF">LK09_19390</name>
</gene>